<dbReference type="Pfam" id="PF07005">
    <property type="entry name" value="SBD_N"/>
    <property type="match status" value="1"/>
</dbReference>
<keyword evidence="10" id="KW-1185">Reference proteome</keyword>
<reference evidence="10" key="1">
    <citation type="submission" date="2020-08" db="EMBL/GenBank/DDBJ databases">
        <title>Lacibacter sp. S13-6-6 genome sequencing.</title>
        <authorList>
            <person name="Jin L."/>
        </authorList>
    </citation>
    <scope>NUCLEOTIDE SEQUENCE [LARGE SCALE GENOMIC DNA]</scope>
    <source>
        <strain evidence="10">S13-6-6</strain>
    </source>
</reference>
<evidence type="ECO:0000256" key="3">
    <source>
        <dbReference type="ARBA" id="ARBA00022741"/>
    </source>
</evidence>
<dbReference type="Gene3D" id="3.40.980.20">
    <property type="entry name" value="Four-carbon acid sugar kinase, nucleotide binding domain"/>
    <property type="match status" value="1"/>
</dbReference>
<dbReference type="InterPro" id="IPR042213">
    <property type="entry name" value="NBD_C_sf"/>
</dbReference>
<dbReference type="Proteomes" id="UP000515344">
    <property type="component" value="Chromosome"/>
</dbReference>
<dbReference type="InterPro" id="IPR037051">
    <property type="entry name" value="4-carb_acid_sugar_kinase_N_sf"/>
</dbReference>
<gene>
    <name evidence="9" type="ORF">H4075_05715</name>
</gene>
<name>A0A7G5XJP4_9BACT</name>
<dbReference type="AlphaFoldDB" id="A0A7G5XJP4"/>
<sequence>MMSNEWPTHHSSLITHHMIAVIADDFTGAAELAGISLRYGLNVELYTGDVASTNADVLIVSTDSRSLNKADALKRTEAALKSVLQLNPSFIYKKIDSVLRGYVVDELKLQMQLMHKSNAFILPANPSLGRTISNGNYYVQGKLISETGFAADPEFPISHSSVQVILNDDEVQVLKHTDALPSNGMVVGEAENETDVRVWAENLDERFVLAGAGDFYTALLNKQFKQTNQKQHELQLPFLYVCGTSYDQSVNYIKQVDENNKTVLYITKQMIENGANDEAWLQQCKNVLQQKQKAIIAFNSEAIPADASASDLRNIMASAVKAVIEQNSIRELFIEGGSTATAILQELGVNHLSPVNELARGVVRMKAGELFITVKPGSYELSKEIKQLFA</sequence>
<keyword evidence="2" id="KW-0808">Transferase</keyword>
<keyword evidence="4" id="KW-0418">Kinase</keyword>
<evidence type="ECO:0000256" key="5">
    <source>
        <dbReference type="ARBA" id="ARBA00022840"/>
    </source>
</evidence>
<evidence type="ECO:0000313" key="10">
    <source>
        <dbReference type="Proteomes" id="UP000515344"/>
    </source>
</evidence>
<organism evidence="9 10">
    <name type="scientific">Lacibacter sediminis</name>
    <dbReference type="NCBI Taxonomy" id="2760713"/>
    <lineage>
        <taxon>Bacteria</taxon>
        <taxon>Pseudomonadati</taxon>
        <taxon>Bacteroidota</taxon>
        <taxon>Chitinophagia</taxon>
        <taxon>Chitinophagales</taxon>
        <taxon>Chitinophagaceae</taxon>
        <taxon>Lacibacter</taxon>
    </lineage>
</organism>
<dbReference type="GO" id="GO:0016301">
    <property type="term" value="F:kinase activity"/>
    <property type="evidence" value="ECO:0007669"/>
    <property type="project" value="UniProtKB-KW"/>
</dbReference>
<evidence type="ECO:0000256" key="2">
    <source>
        <dbReference type="ARBA" id="ARBA00022679"/>
    </source>
</evidence>
<protein>
    <recommendedName>
        <fullName evidence="11">Four-carbon acid sugar kinase family protein</fullName>
    </recommendedName>
</protein>
<dbReference type="InterPro" id="IPR010737">
    <property type="entry name" value="4-carb_acid_sugar_kinase_N"/>
</dbReference>
<dbReference type="RefSeq" id="WP_182804978.1">
    <property type="nucleotide sequence ID" value="NZ_CP060007.1"/>
</dbReference>
<feature type="domain" description="Four-carbon acid sugar kinase nucleotide binding" evidence="8">
    <location>
        <begin position="267"/>
        <end position="378"/>
    </location>
</feature>
<dbReference type="SUPFAM" id="SSF142764">
    <property type="entry name" value="YgbK-like"/>
    <property type="match status" value="1"/>
</dbReference>
<proteinExistence type="inferred from homology"/>
<dbReference type="Gene3D" id="3.40.50.10840">
    <property type="entry name" value="Putative sugar-binding, N-terminal domain"/>
    <property type="match status" value="1"/>
</dbReference>
<comment type="similarity">
    <text evidence="1">Belongs to the four-carbon acid sugar kinase family.</text>
</comment>
<dbReference type="EMBL" id="CP060007">
    <property type="protein sequence ID" value="QNA45697.1"/>
    <property type="molecule type" value="Genomic_DNA"/>
</dbReference>
<feature type="domain" description="Four-carbon acid sugar kinase N-terminal" evidence="7">
    <location>
        <begin position="19"/>
        <end position="215"/>
    </location>
</feature>
<evidence type="ECO:0000259" key="7">
    <source>
        <dbReference type="Pfam" id="PF07005"/>
    </source>
</evidence>
<evidence type="ECO:0000256" key="4">
    <source>
        <dbReference type="ARBA" id="ARBA00022777"/>
    </source>
</evidence>
<accession>A0A7G5XJP4</accession>
<dbReference type="GO" id="GO:0005524">
    <property type="term" value="F:ATP binding"/>
    <property type="evidence" value="ECO:0007669"/>
    <property type="project" value="UniProtKB-KW"/>
</dbReference>
<keyword evidence="5" id="KW-0067">ATP-binding</keyword>
<evidence type="ECO:0000259" key="8">
    <source>
        <dbReference type="Pfam" id="PF17042"/>
    </source>
</evidence>
<evidence type="ECO:0000256" key="1">
    <source>
        <dbReference type="ARBA" id="ARBA00005715"/>
    </source>
</evidence>
<dbReference type="Pfam" id="PF17042">
    <property type="entry name" value="NBD_C"/>
    <property type="match status" value="1"/>
</dbReference>
<dbReference type="InterPro" id="IPR031475">
    <property type="entry name" value="NBD_C"/>
</dbReference>
<evidence type="ECO:0000256" key="6">
    <source>
        <dbReference type="ARBA" id="ARBA00023277"/>
    </source>
</evidence>
<keyword evidence="6" id="KW-0119">Carbohydrate metabolism</keyword>
<evidence type="ECO:0008006" key="11">
    <source>
        <dbReference type="Google" id="ProtNLM"/>
    </source>
</evidence>
<keyword evidence="3" id="KW-0547">Nucleotide-binding</keyword>
<dbReference type="KEGG" id="lacs:H4075_05715"/>
<evidence type="ECO:0000313" key="9">
    <source>
        <dbReference type="EMBL" id="QNA45697.1"/>
    </source>
</evidence>